<protein>
    <submittedName>
        <fullName evidence="3">Helix-turn-helix domain-containing protein</fullName>
    </submittedName>
</protein>
<dbReference type="PANTHER" id="PTHR33744:SF1">
    <property type="entry name" value="DNA-BINDING TRANSCRIPTIONAL ACTIVATOR ADER"/>
    <property type="match status" value="1"/>
</dbReference>
<name>A0ABV5Y4M9_ARTRM</name>
<dbReference type="Gene3D" id="3.30.450.40">
    <property type="match status" value="1"/>
</dbReference>
<dbReference type="InterPro" id="IPR025736">
    <property type="entry name" value="PucR_C-HTH_dom"/>
</dbReference>
<dbReference type="PROSITE" id="PS50003">
    <property type="entry name" value="PH_DOMAIN"/>
    <property type="match status" value="1"/>
</dbReference>
<dbReference type="PANTHER" id="PTHR33744">
    <property type="entry name" value="CARBOHYDRATE DIACID REGULATOR"/>
    <property type="match status" value="1"/>
</dbReference>
<dbReference type="InterPro" id="IPR029016">
    <property type="entry name" value="GAF-like_dom_sf"/>
</dbReference>
<comment type="caution">
    <text evidence="3">The sequence shown here is derived from an EMBL/GenBank/DDBJ whole genome shotgun (WGS) entry which is preliminary data.</text>
</comment>
<dbReference type="Pfam" id="PF01590">
    <property type="entry name" value="GAF"/>
    <property type="match status" value="1"/>
</dbReference>
<feature type="domain" description="PH" evidence="2">
    <location>
        <begin position="1"/>
        <end position="24"/>
    </location>
</feature>
<dbReference type="InterPro" id="IPR001849">
    <property type="entry name" value="PH_domain"/>
</dbReference>
<evidence type="ECO:0000313" key="4">
    <source>
        <dbReference type="Proteomes" id="UP001589702"/>
    </source>
</evidence>
<evidence type="ECO:0000256" key="1">
    <source>
        <dbReference type="ARBA" id="ARBA00006754"/>
    </source>
</evidence>
<proteinExistence type="inferred from homology"/>
<dbReference type="Pfam" id="PF17853">
    <property type="entry name" value="GGDEF_2"/>
    <property type="match status" value="1"/>
</dbReference>
<dbReference type="EMBL" id="JBHMBC010000039">
    <property type="protein sequence ID" value="MFB9821963.1"/>
    <property type="molecule type" value="Genomic_DNA"/>
</dbReference>
<dbReference type="InterPro" id="IPR051448">
    <property type="entry name" value="CdaR-like_regulators"/>
</dbReference>
<dbReference type="InterPro" id="IPR003018">
    <property type="entry name" value="GAF"/>
</dbReference>
<dbReference type="Proteomes" id="UP001589702">
    <property type="component" value="Unassembled WGS sequence"/>
</dbReference>
<dbReference type="InterPro" id="IPR042070">
    <property type="entry name" value="PucR_C-HTH_sf"/>
</dbReference>
<evidence type="ECO:0000259" key="2">
    <source>
        <dbReference type="PROSITE" id="PS50003"/>
    </source>
</evidence>
<accession>A0ABV5Y4M9</accession>
<dbReference type="InterPro" id="IPR041522">
    <property type="entry name" value="CdaR_GGDEF"/>
</dbReference>
<dbReference type="Gene3D" id="1.10.10.2840">
    <property type="entry name" value="PucR C-terminal helix-turn-helix domain"/>
    <property type="match status" value="1"/>
</dbReference>
<dbReference type="RefSeq" id="WP_234750341.1">
    <property type="nucleotide sequence ID" value="NZ_BAAAWN010000001.1"/>
</dbReference>
<dbReference type="Pfam" id="PF13556">
    <property type="entry name" value="HTH_30"/>
    <property type="match status" value="1"/>
</dbReference>
<sequence>MKLRAEHTSEQLQWWLRALARVGAAVNRGVSMRELLDLVAKTACELMSYDFAAVMLPDPSLDSLLIEGSYGLSADYVRELNEHPLRIHGFPKVPSSQVFALGVPVQVADIRSEPSFVPWMGVVSGQEYTSLISVPLNASSETLGTLVCYTRSSHHFTKEEESILTMLADQAAIAVTSARLRSEQARTIANLRHADAIHDRLTALALEGGGVSAIAGALAEILNSPVAVTETNGTLLCNIEHDGETLPDALLANAAALSEVVSAGAARASSDVHLSDSWGQTVVRVPVMIKEEVVAWIWTGGQLAELRALDRQAIERAATVLALELLRTRTDAEAEWRDTDEILSGLLTGEGRGSTALLARAIQLGHDLSHPHAVVGVRHDLRDGGPLPYPLAATFARMAGEVLPRPLLGSHEGYVVAFWPVGPTTPIDEVRGISDEIRRSLGQRAQDTDRGYAAITGPVTRVADYPAAFASVRGAIELATLRNSTSRTLLLTDLGLVGLLLQLPNVSALSRYADEVIGPLRAYDQAQEASLLLTLSALVRNNFSTSETAQELRIRRNTVVLRRRRIEELLAVDLSRVSDLTRISMALDVEDVIIAMQR</sequence>
<keyword evidence="4" id="KW-1185">Reference proteome</keyword>
<comment type="similarity">
    <text evidence="1">Belongs to the CdaR family.</text>
</comment>
<organism evidence="3 4">
    <name type="scientific">Arthrobacter ramosus</name>
    <dbReference type="NCBI Taxonomy" id="1672"/>
    <lineage>
        <taxon>Bacteria</taxon>
        <taxon>Bacillati</taxon>
        <taxon>Actinomycetota</taxon>
        <taxon>Actinomycetes</taxon>
        <taxon>Micrococcales</taxon>
        <taxon>Micrococcaceae</taxon>
        <taxon>Arthrobacter</taxon>
    </lineage>
</organism>
<evidence type="ECO:0000313" key="3">
    <source>
        <dbReference type="EMBL" id="MFB9821963.1"/>
    </source>
</evidence>
<dbReference type="SUPFAM" id="SSF55781">
    <property type="entry name" value="GAF domain-like"/>
    <property type="match status" value="1"/>
</dbReference>
<dbReference type="SMART" id="SM00065">
    <property type="entry name" value="GAF"/>
    <property type="match status" value="1"/>
</dbReference>
<reference evidence="3 4" key="1">
    <citation type="submission" date="2024-09" db="EMBL/GenBank/DDBJ databases">
        <authorList>
            <person name="Sun Q."/>
            <person name="Mori K."/>
        </authorList>
    </citation>
    <scope>NUCLEOTIDE SEQUENCE [LARGE SCALE GENOMIC DNA]</scope>
    <source>
        <strain evidence="3 4">JCM 1334</strain>
    </source>
</reference>
<gene>
    <name evidence="3" type="ORF">ACFFP1_21035</name>
</gene>